<gene>
    <name evidence="1" type="ORF">NE398_14095</name>
</gene>
<dbReference type="AlphaFoldDB" id="A0A9X3XKG0"/>
<name>A0A9X3XKG0_9CLOT</name>
<keyword evidence="2" id="KW-1185">Reference proteome</keyword>
<reference evidence="1" key="1">
    <citation type="submission" date="2022-05" db="EMBL/GenBank/DDBJ databases">
        <title>Draft genome sequence of Clostridium tertium strain CP3 isolated from Peru.</title>
        <authorList>
            <person name="Hurtado R."/>
            <person name="Lima L."/>
            <person name="Sousa T."/>
            <person name="Jaiswal A.K."/>
            <person name="Tiwari S."/>
            <person name="Maturrano L."/>
            <person name="Brenig B."/>
            <person name="Azevedo V."/>
        </authorList>
    </citation>
    <scope>NUCLEOTIDE SEQUENCE</scope>
    <source>
        <strain evidence="1">CP3</strain>
    </source>
</reference>
<dbReference type="InterPro" id="IPR036388">
    <property type="entry name" value="WH-like_DNA-bd_sf"/>
</dbReference>
<sequence>MANKDKYLKDYTMIHNIIIRTEKLDVYQKSCINNILSNEDNFKMSLNALAKRIPSSRDKCIKVINTLKELKIVSVNKVKTPNGDWDSNVYKVNLDELFKYLEVVFNKDNVVFNKDYLVFDKDNGSISEIPQVVVENDTKNTNKNTNIENKKENGTSIDKIINSYTQNEGLRNTLKEFLKMRKSIKKPMTDRAMTLLINKLDKLGANDNEKIEILNQSIFNSWQGVFELKNKEISKGKTIDISAYITK</sequence>
<comment type="caution">
    <text evidence="1">The sequence shown here is derived from an EMBL/GenBank/DDBJ whole genome shotgun (WGS) entry which is preliminary data.</text>
</comment>
<dbReference type="Proteomes" id="UP001141183">
    <property type="component" value="Unassembled WGS sequence"/>
</dbReference>
<dbReference type="RefSeq" id="WP_272470509.1">
    <property type="nucleotide sequence ID" value="NZ_JAMRYU010000014.1"/>
</dbReference>
<proteinExistence type="predicted"/>
<dbReference type="EMBL" id="JAMRYU010000014">
    <property type="protein sequence ID" value="MDC4241285.1"/>
    <property type="molecule type" value="Genomic_DNA"/>
</dbReference>
<protein>
    <submittedName>
        <fullName evidence="1">Uncharacterized protein</fullName>
    </submittedName>
</protein>
<evidence type="ECO:0000313" key="2">
    <source>
        <dbReference type="Proteomes" id="UP001141183"/>
    </source>
</evidence>
<accession>A0A9X3XKG0</accession>
<evidence type="ECO:0000313" key="1">
    <source>
        <dbReference type="EMBL" id="MDC4241285.1"/>
    </source>
</evidence>
<organism evidence="1 2">
    <name type="scientific">Clostridium tertium</name>
    <dbReference type="NCBI Taxonomy" id="1559"/>
    <lineage>
        <taxon>Bacteria</taxon>
        <taxon>Bacillati</taxon>
        <taxon>Bacillota</taxon>
        <taxon>Clostridia</taxon>
        <taxon>Eubacteriales</taxon>
        <taxon>Clostridiaceae</taxon>
        <taxon>Clostridium</taxon>
    </lineage>
</organism>
<dbReference type="Gene3D" id="1.10.10.10">
    <property type="entry name" value="Winged helix-like DNA-binding domain superfamily/Winged helix DNA-binding domain"/>
    <property type="match status" value="1"/>
</dbReference>